<name>A0A6A6YJK5_9PEZI</name>
<accession>A0A6A6YJK5</accession>
<keyword evidence="3" id="KW-1185">Reference proteome</keyword>
<dbReference type="EMBL" id="MU003702">
    <property type="protein sequence ID" value="KAF2809032.1"/>
    <property type="molecule type" value="Genomic_DNA"/>
</dbReference>
<organism evidence="2">
    <name type="scientific">Mytilinidion resinicola</name>
    <dbReference type="NCBI Taxonomy" id="574789"/>
    <lineage>
        <taxon>Eukaryota</taxon>
        <taxon>Fungi</taxon>
        <taxon>Dikarya</taxon>
        <taxon>Ascomycota</taxon>
        <taxon>Pezizomycotina</taxon>
        <taxon>Dothideomycetes</taxon>
        <taxon>Pleosporomycetidae</taxon>
        <taxon>Mytilinidiales</taxon>
        <taxon>Mytilinidiaceae</taxon>
        <taxon>Mytilinidion</taxon>
    </lineage>
</organism>
<evidence type="ECO:0000313" key="2">
    <source>
        <dbReference type="EMBL" id="KAF2809032.1"/>
    </source>
</evidence>
<gene>
    <name evidence="2 4" type="ORF">BDZ99DRAFT_477514</name>
</gene>
<proteinExistence type="predicted"/>
<protein>
    <recommendedName>
        <fullName evidence="1">Heterokaryon incompatibility domain-containing protein</fullName>
    </recommendedName>
</protein>
<feature type="domain" description="Heterokaryon incompatibility" evidence="1">
    <location>
        <begin position="36"/>
        <end position="93"/>
    </location>
</feature>
<reference evidence="4" key="3">
    <citation type="submission" date="2025-04" db="UniProtKB">
        <authorList>
            <consortium name="RefSeq"/>
        </authorList>
    </citation>
    <scope>IDENTIFICATION</scope>
    <source>
        <strain evidence="4">CBS 304.34</strain>
    </source>
</reference>
<reference evidence="4" key="2">
    <citation type="submission" date="2020-04" db="EMBL/GenBank/DDBJ databases">
        <authorList>
            <consortium name="NCBI Genome Project"/>
        </authorList>
    </citation>
    <scope>NUCLEOTIDE SEQUENCE</scope>
    <source>
        <strain evidence="4">CBS 304.34</strain>
    </source>
</reference>
<dbReference type="AlphaFoldDB" id="A0A6A6YJK5"/>
<dbReference type="Proteomes" id="UP000504636">
    <property type="component" value="Unplaced"/>
</dbReference>
<dbReference type="RefSeq" id="XP_033575996.1">
    <property type="nucleotide sequence ID" value="XM_033722121.1"/>
</dbReference>
<dbReference type="InterPro" id="IPR010730">
    <property type="entry name" value="HET"/>
</dbReference>
<dbReference type="OrthoDB" id="2157530at2759"/>
<reference evidence="2 4" key="1">
    <citation type="journal article" date="2020" name="Stud. Mycol.">
        <title>101 Dothideomycetes genomes: a test case for predicting lifestyles and emergence of pathogens.</title>
        <authorList>
            <person name="Haridas S."/>
            <person name="Albert R."/>
            <person name="Binder M."/>
            <person name="Bloem J."/>
            <person name="Labutti K."/>
            <person name="Salamov A."/>
            <person name="Andreopoulos B."/>
            <person name="Baker S."/>
            <person name="Barry K."/>
            <person name="Bills G."/>
            <person name="Bluhm B."/>
            <person name="Cannon C."/>
            <person name="Castanera R."/>
            <person name="Culley D."/>
            <person name="Daum C."/>
            <person name="Ezra D."/>
            <person name="Gonzalez J."/>
            <person name="Henrissat B."/>
            <person name="Kuo A."/>
            <person name="Liang C."/>
            <person name="Lipzen A."/>
            <person name="Lutzoni F."/>
            <person name="Magnuson J."/>
            <person name="Mondo S."/>
            <person name="Nolan M."/>
            <person name="Ohm R."/>
            <person name="Pangilinan J."/>
            <person name="Park H.-J."/>
            <person name="Ramirez L."/>
            <person name="Alfaro M."/>
            <person name="Sun H."/>
            <person name="Tritt A."/>
            <person name="Yoshinaga Y."/>
            <person name="Zwiers L.-H."/>
            <person name="Turgeon B."/>
            <person name="Goodwin S."/>
            <person name="Spatafora J."/>
            <person name="Crous P."/>
            <person name="Grigoriev I."/>
        </authorList>
    </citation>
    <scope>NUCLEOTIDE SEQUENCE</scope>
    <source>
        <strain evidence="2 4">CBS 304.34</strain>
    </source>
</reference>
<evidence type="ECO:0000313" key="4">
    <source>
        <dbReference type="RefSeq" id="XP_033575996.1"/>
    </source>
</evidence>
<dbReference type="Pfam" id="PF06985">
    <property type="entry name" value="HET"/>
    <property type="match status" value="1"/>
</dbReference>
<evidence type="ECO:0000259" key="1">
    <source>
        <dbReference type="Pfam" id="PF06985"/>
    </source>
</evidence>
<sequence length="214" mass="24083">MRQQHGWRWEKEGNREWCCCETRGTYFESCFSPAEINQEDNSEKNSQVPLVKEIYERASHVLIWLGTAPNTGLAVRQIATLYLQTHALDDTARLDEATRKLWDRRKFSRFDDARLSVCYGGYSVSWESYQGVVDFFAGSTRGGSMLLLASPSSVAPSLLRSYKCAPDGTHEEGHMRAENADALTLSCALTSNTRPSILVTRSTRYKASAVILTQ</sequence>
<evidence type="ECO:0000313" key="3">
    <source>
        <dbReference type="Proteomes" id="UP000504636"/>
    </source>
</evidence>
<dbReference type="GeneID" id="54463014"/>